<feature type="domain" description="Thioredoxin" evidence="5">
    <location>
        <begin position="52"/>
        <end position="193"/>
    </location>
</feature>
<dbReference type="EMBL" id="JBHGCJ010000011">
    <property type="protein sequence ID" value="MFG6110490.1"/>
    <property type="molecule type" value="Genomic_DNA"/>
</dbReference>
<dbReference type="Proteomes" id="UP001605261">
    <property type="component" value="Unassembled WGS sequence"/>
</dbReference>
<evidence type="ECO:0000259" key="5">
    <source>
        <dbReference type="PROSITE" id="PS51352"/>
    </source>
</evidence>
<organism evidence="6 7">
    <name type="scientific">Stenotrophomonas nematodicola</name>
    <dbReference type="NCBI Taxonomy" id="2656746"/>
    <lineage>
        <taxon>Bacteria</taxon>
        <taxon>Pseudomonadati</taxon>
        <taxon>Pseudomonadota</taxon>
        <taxon>Gammaproteobacteria</taxon>
        <taxon>Lysobacterales</taxon>
        <taxon>Lysobacteraceae</taxon>
        <taxon>Stenotrophomonas</taxon>
    </lineage>
</organism>
<evidence type="ECO:0000256" key="1">
    <source>
        <dbReference type="ARBA" id="ARBA00004196"/>
    </source>
</evidence>
<dbReference type="PANTHER" id="PTHR42852:SF13">
    <property type="entry name" value="PROTEIN DIPZ"/>
    <property type="match status" value="1"/>
</dbReference>
<dbReference type="InterPro" id="IPR036249">
    <property type="entry name" value="Thioredoxin-like_sf"/>
</dbReference>
<dbReference type="PANTHER" id="PTHR42852">
    <property type="entry name" value="THIOL:DISULFIDE INTERCHANGE PROTEIN DSBE"/>
    <property type="match status" value="1"/>
</dbReference>
<dbReference type="InterPro" id="IPR013740">
    <property type="entry name" value="Redoxin"/>
</dbReference>
<feature type="transmembrane region" description="Helical" evidence="4">
    <location>
        <begin position="9"/>
        <end position="28"/>
    </location>
</feature>
<dbReference type="RefSeq" id="WP_394164070.1">
    <property type="nucleotide sequence ID" value="NZ_JBHGCJ010000011.1"/>
</dbReference>
<keyword evidence="2" id="KW-0201">Cytochrome c-type biogenesis</keyword>
<name>A0ABW7CZW5_9GAMM</name>
<dbReference type="Gene3D" id="3.40.30.10">
    <property type="entry name" value="Glutaredoxin"/>
    <property type="match status" value="1"/>
</dbReference>
<dbReference type="PROSITE" id="PS00194">
    <property type="entry name" value="THIOREDOXIN_1"/>
    <property type="match status" value="1"/>
</dbReference>
<comment type="caution">
    <text evidence="6">The sequence shown here is derived from an EMBL/GenBank/DDBJ whole genome shotgun (WGS) entry which is preliminary data.</text>
</comment>
<evidence type="ECO:0000256" key="4">
    <source>
        <dbReference type="SAM" id="Phobius"/>
    </source>
</evidence>
<dbReference type="InterPro" id="IPR013766">
    <property type="entry name" value="Thioredoxin_domain"/>
</dbReference>
<gene>
    <name evidence="6" type="ORF">ACEU0G_000365</name>
</gene>
<dbReference type="InterPro" id="IPR017937">
    <property type="entry name" value="Thioredoxin_CS"/>
</dbReference>
<dbReference type="InterPro" id="IPR050553">
    <property type="entry name" value="Thioredoxin_ResA/DsbE_sf"/>
</dbReference>
<keyword evidence="4" id="KW-0472">Membrane</keyword>
<protein>
    <submittedName>
        <fullName evidence="6">TlpA family protein disulfide reductase</fullName>
    </submittedName>
</protein>
<dbReference type="SUPFAM" id="SSF52833">
    <property type="entry name" value="Thioredoxin-like"/>
    <property type="match status" value="1"/>
</dbReference>
<evidence type="ECO:0000256" key="3">
    <source>
        <dbReference type="ARBA" id="ARBA00023284"/>
    </source>
</evidence>
<dbReference type="CDD" id="cd02966">
    <property type="entry name" value="TlpA_like_family"/>
    <property type="match status" value="1"/>
</dbReference>
<proteinExistence type="predicted"/>
<reference evidence="6 7" key="1">
    <citation type="submission" date="2024-09" db="EMBL/GenBank/DDBJ databases">
        <authorList>
            <consortium name="All-Russian atlas of soil microorganisms"/>
            <consortium name="as a basis for the search for new antimicrobial producers and enzymes with unique properties"/>
            <person name="Sokolova E.A."/>
            <person name="Voronina E.N."/>
        </authorList>
    </citation>
    <scope>NUCLEOTIDE SEQUENCE [LARGE SCALE GENOMIC DNA]</scope>
    <source>
        <strain evidence="6 7">AF-22b-331.1</strain>
    </source>
</reference>
<accession>A0ABW7CZW5</accession>
<keyword evidence="4" id="KW-1133">Transmembrane helix</keyword>
<evidence type="ECO:0000256" key="2">
    <source>
        <dbReference type="ARBA" id="ARBA00022748"/>
    </source>
</evidence>
<keyword evidence="4" id="KW-0812">Transmembrane</keyword>
<evidence type="ECO:0000313" key="6">
    <source>
        <dbReference type="EMBL" id="MFG6110490.1"/>
    </source>
</evidence>
<dbReference type="PROSITE" id="PS51352">
    <property type="entry name" value="THIOREDOXIN_2"/>
    <property type="match status" value="1"/>
</dbReference>
<keyword evidence="3" id="KW-0676">Redox-active center</keyword>
<dbReference type="Pfam" id="PF08534">
    <property type="entry name" value="Redoxin"/>
    <property type="match status" value="1"/>
</dbReference>
<sequence>MSLRPPHRTVLVAAFAAVVGIGAGVWFFDRAATPAPSPSPSPPSVRSPASAAGIGDPLPAITLPDINGRPVDLATFGGRPLLINVWASWCGPCVEEMPALAAFSAAQPAGGVQVLGLALDTEEGVRGFLARVPVAYPIVLDTPGPTDASVRLGNRQGLLPYSVLVDADGRILKQKLGPFQAGEIEAWAAPERAPPAAR</sequence>
<keyword evidence="7" id="KW-1185">Reference proteome</keyword>
<comment type="subcellular location">
    <subcellularLocation>
        <location evidence="1">Cell envelope</location>
    </subcellularLocation>
</comment>
<evidence type="ECO:0000313" key="7">
    <source>
        <dbReference type="Proteomes" id="UP001605261"/>
    </source>
</evidence>